<proteinExistence type="inferred from homology"/>
<protein>
    <submittedName>
        <fullName evidence="2">Enoyl-CoA hydratase</fullName>
    </submittedName>
</protein>
<keyword evidence="3" id="KW-1185">Reference proteome</keyword>
<dbReference type="CDD" id="cd06558">
    <property type="entry name" value="crotonase-like"/>
    <property type="match status" value="1"/>
</dbReference>
<dbReference type="InterPro" id="IPR001753">
    <property type="entry name" value="Enoyl-CoA_hydra/iso"/>
</dbReference>
<dbReference type="EMBL" id="MSCK01000002">
    <property type="protein sequence ID" value="PQJ68615.1"/>
    <property type="molecule type" value="Genomic_DNA"/>
</dbReference>
<dbReference type="Proteomes" id="UP000247345">
    <property type="component" value="Unassembled WGS sequence"/>
</dbReference>
<dbReference type="InterPro" id="IPR051683">
    <property type="entry name" value="Enoyl-CoA_Hydratase/Isomerase"/>
</dbReference>
<dbReference type="InterPro" id="IPR029045">
    <property type="entry name" value="ClpP/crotonase-like_dom_sf"/>
</dbReference>
<evidence type="ECO:0000256" key="1">
    <source>
        <dbReference type="ARBA" id="ARBA00005254"/>
    </source>
</evidence>
<dbReference type="PANTHER" id="PTHR42964">
    <property type="entry name" value="ENOYL-COA HYDRATASE"/>
    <property type="match status" value="1"/>
</dbReference>
<dbReference type="SUPFAM" id="SSF52096">
    <property type="entry name" value="ClpP/crotonase"/>
    <property type="match status" value="1"/>
</dbReference>
<organism evidence="2 3">
    <name type="scientific">Polaribacter butkevichii</name>
    <dbReference type="NCBI Taxonomy" id="218490"/>
    <lineage>
        <taxon>Bacteria</taxon>
        <taxon>Pseudomonadati</taxon>
        <taxon>Bacteroidota</taxon>
        <taxon>Flavobacteriia</taxon>
        <taxon>Flavobacteriales</taxon>
        <taxon>Flavobacteriaceae</taxon>
    </lineage>
</organism>
<reference evidence="2 3" key="1">
    <citation type="submission" date="2016-12" db="EMBL/GenBank/DDBJ databases">
        <title>Trade-off between light-utilization and light-protection in marine flavobacteria.</title>
        <authorList>
            <person name="Kumagai Y."/>
            <person name="Yoshizawa S."/>
            <person name="Kogure K."/>
            <person name="Iwasaki W."/>
        </authorList>
    </citation>
    <scope>NUCLEOTIDE SEQUENCE [LARGE SCALE GENOMIC DNA]</scope>
    <source>
        <strain evidence="2 3">KCTC 12100</strain>
    </source>
</reference>
<comment type="caution">
    <text evidence="2">The sequence shown here is derived from an EMBL/GenBank/DDBJ whole genome shotgun (WGS) entry which is preliminary data.</text>
</comment>
<sequence length="255" mass="27536">MSTTRQNGSLYINIQNSIATIEFGHPASNSFPSELLDRLTNELISVGNNAAVSVIVLKSEGEKAFCAGASFDELVAISNLEEGKQFFSGFANVLNAMRTCGKLIIGRVQGKTVGGGVGLAAACDYVLATENAAIKLSEFTIGIGPFVIEPAVTRKIGVSGTAELTLDATNWKNAYWAKEKGLYAKVFESQKELDEEVELLSEKLASYNSVALLEMKKALWQGTENWPDLLVERAAVSGELVLSEFTKKALLKFKK</sequence>
<dbReference type="Gene3D" id="3.90.226.10">
    <property type="entry name" value="2-enoyl-CoA Hydratase, Chain A, domain 1"/>
    <property type="match status" value="1"/>
</dbReference>
<dbReference type="GO" id="GO:0003824">
    <property type="term" value="F:catalytic activity"/>
    <property type="evidence" value="ECO:0007669"/>
    <property type="project" value="UniProtKB-ARBA"/>
</dbReference>
<dbReference type="AlphaFoldDB" id="A0A2P6C6R7"/>
<gene>
    <name evidence="2" type="ORF">BTO14_11150</name>
</gene>
<evidence type="ECO:0000313" key="2">
    <source>
        <dbReference type="EMBL" id="PQJ68615.1"/>
    </source>
</evidence>
<name>A0A2P6C6R7_9FLAO</name>
<evidence type="ECO:0000313" key="3">
    <source>
        <dbReference type="Proteomes" id="UP000247345"/>
    </source>
</evidence>
<accession>A0A2P6C6R7</accession>
<dbReference type="PANTHER" id="PTHR42964:SF1">
    <property type="entry name" value="POLYKETIDE BIOSYNTHESIS ENOYL-COA HYDRATASE PKSH-RELATED"/>
    <property type="match status" value="1"/>
</dbReference>
<comment type="similarity">
    <text evidence="1">Belongs to the enoyl-CoA hydratase/isomerase family.</text>
</comment>
<dbReference type="Pfam" id="PF00378">
    <property type="entry name" value="ECH_1"/>
    <property type="match status" value="1"/>
</dbReference>
<dbReference type="OrthoDB" id="638407at2"/>
<dbReference type="RefSeq" id="WP_105049552.1">
    <property type="nucleotide sequence ID" value="NZ_CP150661.1"/>
</dbReference>